<evidence type="ECO:0000313" key="2">
    <source>
        <dbReference type="EMBL" id="PFB09113.1"/>
    </source>
</evidence>
<dbReference type="RefSeq" id="WP_000207702.1">
    <property type="nucleotide sequence ID" value="NZ_CAKJXA010000023.1"/>
</dbReference>
<dbReference type="Proteomes" id="UP001168357">
    <property type="component" value="Unassembled WGS sequence"/>
</dbReference>
<evidence type="ECO:0000313" key="1">
    <source>
        <dbReference type="EMBL" id="MDN7078771.1"/>
    </source>
</evidence>
<dbReference type="EMBL" id="VIGY01000019">
    <property type="protein sequence ID" value="MDN7078771.1"/>
    <property type="molecule type" value="Genomic_DNA"/>
</dbReference>
<gene>
    <name evidence="2" type="ORF">CN398_05620</name>
    <name evidence="1" type="ORF">FLM80_17020</name>
</gene>
<sequence>MTTILSTGDCQEAYNKVKDVWHIGNDFKAEDGFDVSTIQWSQSAWEDEKRYFMDFLQSEIKQYEKRYKTNVERIALVGRVGLWNGNPVGGRMLSWDENPLECMGRVDEVDVRVEKDGSLFISGHHHDGSHAMQIYFLSENKLNKLDREWDACWFDFDANHFEQIYNDFKPLKLTKSGRAFYNPIIH</sequence>
<evidence type="ECO:0000313" key="3">
    <source>
        <dbReference type="Proteomes" id="UP000220397"/>
    </source>
</evidence>
<reference evidence="1" key="2">
    <citation type="submission" date="2019-07" db="EMBL/GenBank/DDBJ databases">
        <title>Draft Genome Sequence of Bacillus thuringiensis Strain S906, an Isolate Toxic for Coleopteran and Lepidopteran.</title>
        <authorList>
            <person name="Grynberg P."/>
            <person name="Martins E.S."/>
            <person name="Queiroz P.R."/>
            <person name="Togawa R.C."/>
            <person name="Martins N.F."/>
            <person name="Praca L.B."/>
            <person name="Fiuza V."/>
            <person name="Ramos F."/>
            <person name="Silva E."/>
            <person name="Monnerat R.G."/>
        </authorList>
    </citation>
    <scope>NUCLEOTIDE SEQUENCE</scope>
    <source>
        <strain evidence="1">S906</strain>
    </source>
</reference>
<dbReference type="AlphaFoldDB" id="A0A9X6VE30"/>
<dbReference type="EMBL" id="NTUS01000013">
    <property type="protein sequence ID" value="PFB09113.1"/>
    <property type="molecule type" value="Genomic_DNA"/>
</dbReference>
<name>A0A9X6VE30_BACTU</name>
<organism evidence="2 3">
    <name type="scientific">Bacillus thuringiensis</name>
    <dbReference type="NCBI Taxonomy" id="1428"/>
    <lineage>
        <taxon>Bacteria</taxon>
        <taxon>Bacillati</taxon>
        <taxon>Bacillota</taxon>
        <taxon>Bacilli</taxon>
        <taxon>Bacillales</taxon>
        <taxon>Bacillaceae</taxon>
        <taxon>Bacillus</taxon>
        <taxon>Bacillus cereus group</taxon>
    </lineage>
</organism>
<proteinExistence type="predicted"/>
<protein>
    <submittedName>
        <fullName evidence="2">Uncharacterized protein</fullName>
    </submittedName>
</protein>
<reference evidence="2 3" key="1">
    <citation type="submission" date="2017-09" db="EMBL/GenBank/DDBJ databases">
        <title>Large-scale bioinformatics analysis of Bacillus genomes uncovers conserved roles of natural products in bacterial physiology.</title>
        <authorList>
            <consortium name="Agbiome Team Llc"/>
            <person name="Bleich R.M."/>
            <person name="Kirk G.J."/>
            <person name="Santa Maria K.C."/>
            <person name="Allen S.E."/>
            <person name="Farag S."/>
            <person name="Shank E.A."/>
            <person name="Bowers A."/>
        </authorList>
    </citation>
    <scope>NUCLEOTIDE SEQUENCE [LARGE SCALE GENOMIC DNA]</scope>
    <source>
        <strain evidence="2 3">AFS015413</strain>
    </source>
</reference>
<comment type="caution">
    <text evidence="2">The sequence shown here is derived from an EMBL/GenBank/DDBJ whole genome shotgun (WGS) entry which is preliminary data.</text>
</comment>
<dbReference type="Proteomes" id="UP000220397">
    <property type="component" value="Unassembled WGS sequence"/>
</dbReference>
<accession>A0A9X6VE30</accession>